<name>A0AAN7NT29_MYCAM</name>
<comment type="caution">
    <text evidence="1">The sequence shown here is derived from an EMBL/GenBank/DDBJ whole genome shotgun (WGS) entry which is preliminary data.</text>
</comment>
<gene>
    <name evidence="1" type="ORF">QYF61_011210</name>
</gene>
<protein>
    <submittedName>
        <fullName evidence="1">Uncharacterized protein</fullName>
    </submittedName>
</protein>
<accession>A0AAN7NT29</accession>
<evidence type="ECO:0000313" key="2">
    <source>
        <dbReference type="Proteomes" id="UP001333110"/>
    </source>
</evidence>
<dbReference type="EMBL" id="JAUNZN010000001">
    <property type="protein sequence ID" value="KAK4830486.1"/>
    <property type="molecule type" value="Genomic_DNA"/>
</dbReference>
<proteinExistence type="predicted"/>
<evidence type="ECO:0000313" key="1">
    <source>
        <dbReference type="EMBL" id="KAK4830486.1"/>
    </source>
</evidence>
<dbReference type="PROSITE" id="PS51257">
    <property type="entry name" value="PROKAR_LIPOPROTEIN"/>
    <property type="match status" value="1"/>
</dbReference>
<dbReference type="AlphaFoldDB" id="A0AAN7NT29"/>
<keyword evidence="2" id="KW-1185">Reference proteome</keyword>
<organism evidence="1 2">
    <name type="scientific">Mycteria americana</name>
    <name type="common">Wood stork</name>
    <dbReference type="NCBI Taxonomy" id="33587"/>
    <lineage>
        <taxon>Eukaryota</taxon>
        <taxon>Metazoa</taxon>
        <taxon>Chordata</taxon>
        <taxon>Craniata</taxon>
        <taxon>Vertebrata</taxon>
        <taxon>Euteleostomi</taxon>
        <taxon>Archelosauria</taxon>
        <taxon>Archosauria</taxon>
        <taxon>Dinosauria</taxon>
        <taxon>Saurischia</taxon>
        <taxon>Theropoda</taxon>
        <taxon>Coelurosauria</taxon>
        <taxon>Aves</taxon>
        <taxon>Neognathae</taxon>
        <taxon>Neoaves</taxon>
        <taxon>Aequornithes</taxon>
        <taxon>Ciconiiformes</taxon>
        <taxon>Ciconiidae</taxon>
        <taxon>Mycteria</taxon>
    </lineage>
</organism>
<reference evidence="1 2" key="1">
    <citation type="journal article" date="2023" name="J. Hered.">
        <title>Chromosome-level genome of the wood stork (Mycteria americana) provides insight into avian chromosome evolution.</title>
        <authorList>
            <person name="Flamio R. Jr."/>
            <person name="Ramstad K.M."/>
        </authorList>
    </citation>
    <scope>NUCLEOTIDE SEQUENCE [LARGE SCALE GENOMIC DNA]</scope>
    <source>
        <strain evidence="1">JAX WOST 10</strain>
    </source>
</reference>
<sequence>MGERLGRVKVGVVHLPHTQAISVAGLSGCSVWRLKSWLGCCGHGLMANSSESCWWPATSGIPWGLLLQPHQHGLGTESIPSKFTGAWWDRTASQRNVDRLDRNLIKFNYRRCQVLHLGWKSPRHQYMLGTSQFESRSAEKALGVLVDKLTMSGPPSWSTSYTSRDAGLLSLEKTRLLGDIFSYLRGAYREDRVILFLEVHRKRVRGNSHMLQQGKFGFDERKGVFHQKWWVVKHCTRLHGEAGESPSSEVFIARQGKDLRNPI</sequence>
<dbReference type="Proteomes" id="UP001333110">
    <property type="component" value="Unassembled WGS sequence"/>
</dbReference>